<evidence type="ECO:0000313" key="2">
    <source>
        <dbReference type="EMBL" id="CAA7267698.1"/>
    </source>
</evidence>
<keyword evidence="3" id="KW-1185">Reference proteome</keyword>
<dbReference type="EMBL" id="CACVBS010000062">
    <property type="protein sequence ID" value="CAA7267698.1"/>
    <property type="molecule type" value="Genomic_DNA"/>
</dbReference>
<feature type="region of interest" description="Disordered" evidence="1">
    <location>
        <begin position="284"/>
        <end position="341"/>
    </location>
</feature>
<feature type="region of interest" description="Disordered" evidence="1">
    <location>
        <begin position="1"/>
        <end position="20"/>
    </location>
</feature>
<sequence>MSQINTPKPRRPRSTTQDVPTRYLSYHPLRALASTLPSDPPANVDLVQAIEDQFYALRLDALKVDSSHSRSTSTRTPAHYDMHLDPDLILKKIVIVDDMSKRLASVCDDKRVASRLNNMLDGQALQSSSEAEMKGLLAETRIRTGSVCASIASAVLFGAEDWSTDVLKWITATEATRAVADGFLVVDPAEHVLKRLPEGCNENIRAILDHHLKRIIVWEFKSLIAAPRDLMEGFADELGGDFPWIPCGAAFPVIQNSGPKIVSHTCSPSESVVRNSHLTSMGHLTVTGRKTGPDSGVLASQFWAPSDRQAGPRDGQGGPKRKHHGTKDPPPPQSNDVPVSEKTELFKSRPDTFWTTANLKRVYIIQQSWAEAVLNDATFLVIQAGNYELIGIRNRETQTLYLSSLIHVSGSTSPQYNKIQLGLYLTSYCDVVARVELLDHLYMMDEKALAARLPLYSKNYDLDGLKSKYPGQPQGRQRLTVHEKNAQTKEQTRVEKILFNCLSHGTNIPTTLRQPLVAREVPNAYLVRMKSKKAAEDVPPGRSLTLHLGSELKSDETVTLRPTGAELVFSGRVWRARLQVEGNSPVTKTLFADTVIKFARNSQERASLLEEYREYQQLAKDVVPNIADVYGIFKVECPAGLEFTALLMSHSGTTLTENNKKVYHKDSHYGTLYRWAIVASLISYHLTQF</sequence>
<accession>A0A8S0W9F6</accession>
<proteinExistence type="predicted"/>
<dbReference type="AlphaFoldDB" id="A0A8S0W9F6"/>
<reference evidence="2 3" key="1">
    <citation type="submission" date="2020-01" db="EMBL/GenBank/DDBJ databases">
        <authorList>
            <person name="Gupta K D."/>
        </authorList>
    </citation>
    <scope>NUCLEOTIDE SEQUENCE [LARGE SCALE GENOMIC DNA]</scope>
</reference>
<organism evidence="2 3">
    <name type="scientific">Cyclocybe aegerita</name>
    <name type="common">Black poplar mushroom</name>
    <name type="synonym">Agrocybe aegerita</name>
    <dbReference type="NCBI Taxonomy" id="1973307"/>
    <lineage>
        <taxon>Eukaryota</taxon>
        <taxon>Fungi</taxon>
        <taxon>Dikarya</taxon>
        <taxon>Basidiomycota</taxon>
        <taxon>Agaricomycotina</taxon>
        <taxon>Agaricomycetes</taxon>
        <taxon>Agaricomycetidae</taxon>
        <taxon>Agaricales</taxon>
        <taxon>Agaricineae</taxon>
        <taxon>Bolbitiaceae</taxon>
        <taxon>Cyclocybe</taxon>
    </lineage>
</organism>
<dbReference type="Proteomes" id="UP000467700">
    <property type="component" value="Unassembled WGS sequence"/>
</dbReference>
<name>A0A8S0W9F6_CYCAE</name>
<dbReference type="OrthoDB" id="2931579at2759"/>
<evidence type="ECO:0000256" key="1">
    <source>
        <dbReference type="SAM" id="MobiDB-lite"/>
    </source>
</evidence>
<evidence type="ECO:0000313" key="3">
    <source>
        <dbReference type="Proteomes" id="UP000467700"/>
    </source>
</evidence>
<gene>
    <name evidence="2" type="ORF">AAE3_LOCUS9969</name>
</gene>
<protein>
    <submittedName>
        <fullName evidence="2">Uncharacterized protein</fullName>
    </submittedName>
</protein>
<comment type="caution">
    <text evidence="2">The sequence shown here is derived from an EMBL/GenBank/DDBJ whole genome shotgun (WGS) entry which is preliminary data.</text>
</comment>